<dbReference type="Proteomes" id="UP000051487">
    <property type="component" value="Unassembled WGS sequence"/>
</dbReference>
<sequence>MDDSENQPLLYPTSALYETLSYESMQDIRTNGRPVITRSTIPETAPYGRNLTWTSAYILVISRVIGSGIFATPGSIVKSVGSVGLALLVWLVGTILAACGLAVSMEFGCMLPRSGGDKVYLEYTYRRPRFLASTLIAVQAVLLGFTASNCIIFSKYTLFALSAEPTEYQQKALAAGLMTAITIVHGCFLKTGIWIQNLLGWTKIFMIAAMTLTGLWVILFRREEHSTSVSNDADRAGYDVFLWDNLWEGSNWSWSLLSTSLFKVFYSYAGLSNVNNVLNEVQDPIRTVKSVCPSALVTACCLYLLANISYFLVVPIEEIKNSGELVGALLFERVFGPHVGRTLFPLAIAISAAGNVMVVTFAWEIARQGFLPFSSTLSSSRPFNSPLGGLIVHYIPSLLVIILPPPGDVYSFILDVEGYPGQIFALAIAVGLLILRRRQPNLPRPFKAWLPAVWLRIIVCLALLAAPFIPPPDRKGDVDFFYATYAVVGVGISMQQPIDTITIDQIQKQSPSKDIDMASAAVHLPTTHEPQVQRKSLLPTANTPHHVQTTLNFLKENEDGSPPPPTYVGKPETYDRPAVTLPVTIHDVSGHELEYTLDKNGFQFYYHESKEKDFVDDEKIKAEYYPEVEQLLKDATGASKIFIFDHTIRRKPKDERTLAAQLRGPVQRVHIDQSYSASKDRVSYHLPDEAPELLKGRYQIINVWRPIRTILKDPLAVADAHSVPDDDLVPTKLIYPNRVGETYGVRPNPGFKWYFRYAQPPELVTLIKCFDSKTDGRARRVPHSAFVDPATEGEAPRESIEVRALVFHPEDRE</sequence>
<comment type="similarity">
    <text evidence="5">Belongs to the asaB hydroxylase/desaturase family.</text>
</comment>
<evidence type="ECO:0000256" key="3">
    <source>
        <dbReference type="ARBA" id="ARBA00022989"/>
    </source>
</evidence>
<keyword evidence="2 6" id="KW-0812">Transmembrane</keyword>
<gene>
    <name evidence="7" type="ORF">ALT_1320</name>
</gene>
<feature type="transmembrane region" description="Helical" evidence="6">
    <location>
        <begin position="173"/>
        <end position="195"/>
    </location>
</feature>
<comment type="subcellular location">
    <subcellularLocation>
        <location evidence="1">Membrane</location>
        <topology evidence="1">Multi-pass membrane protein</topology>
    </subcellularLocation>
</comment>
<feature type="transmembrane region" description="Helical" evidence="6">
    <location>
        <begin position="83"/>
        <end position="103"/>
    </location>
</feature>
<feature type="transmembrane region" description="Helical" evidence="6">
    <location>
        <begin position="51"/>
        <end position="71"/>
    </location>
</feature>
<evidence type="ECO:0000313" key="7">
    <source>
        <dbReference type="EMBL" id="GAQ03999.1"/>
    </source>
</evidence>
<dbReference type="PANTHER" id="PTHR11785">
    <property type="entry name" value="AMINO ACID TRANSPORTER"/>
    <property type="match status" value="1"/>
</dbReference>
<name>A0AAN4PC99_ASPLE</name>
<feature type="transmembrane region" description="Helical" evidence="6">
    <location>
        <begin position="387"/>
        <end position="407"/>
    </location>
</feature>
<dbReference type="Gene3D" id="1.20.1740.10">
    <property type="entry name" value="Amino acid/polyamine transporter I"/>
    <property type="match status" value="1"/>
</dbReference>
<feature type="transmembrane region" description="Helical" evidence="6">
    <location>
        <begin position="448"/>
        <end position="469"/>
    </location>
</feature>
<dbReference type="NCBIfam" id="NF041278">
    <property type="entry name" value="CmcJ_NvfI_EfuI"/>
    <property type="match status" value="1"/>
</dbReference>
<feature type="transmembrane region" description="Helical" evidence="6">
    <location>
        <begin position="201"/>
        <end position="220"/>
    </location>
</feature>
<keyword evidence="3 6" id="KW-1133">Transmembrane helix</keyword>
<dbReference type="InterPro" id="IPR002293">
    <property type="entry name" value="AA/rel_permease1"/>
</dbReference>
<evidence type="ECO:0000256" key="4">
    <source>
        <dbReference type="ARBA" id="ARBA00023136"/>
    </source>
</evidence>
<feature type="transmembrane region" description="Helical" evidence="6">
    <location>
        <begin position="343"/>
        <end position="366"/>
    </location>
</feature>
<dbReference type="InterPro" id="IPR050598">
    <property type="entry name" value="AminoAcid_Transporter"/>
</dbReference>
<dbReference type="FunFam" id="1.20.1740.10:FF:000025">
    <property type="entry name" value="High-affinity methionine permease"/>
    <property type="match status" value="1"/>
</dbReference>
<evidence type="ECO:0000256" key="2">
    <source>
        <dbReference type="ARBA" id="ARBA00022692"/>
    </source>
</evidence>
<dbReference type="GO" id="GO:0015179">
    <property type="term" value="F:L-amino acid transmembrane transporter activity"/>
    <property type="evidence" value="ECO:0007669"/>
    <property type="project" value="TreeGrafter"/>
</dbReference>
<protein>
    <submittedName>
        <fullName evidence="7">High-affinity methionine permease</fullName>
    </submittedName>
</protein>
<dbReference type="AlphaFoldDB" id="A0AAN4PC99"/>
<dbReference type="PANTHER" id="PTHR11785:SF532">
    <property type="entry name" value="TRANSPORTER, PUTATIVE (EUROFUNG)-RELATED"/>
    <property type="match status" value="1"/>
</dbReference>
<feature type="transmembrane region" description="Helical" evidence="6">
    <location>
        <begin position="295"/>
        <end position="316"/>
    </location>
</feature>
<dbReference type="EMBL" id="BCLY01000004">
    <property type="protein sequence ID" value="GAQ03999.1"/>
    <property type="molecule type" value="Genomic_DNA"/>
</dbReference>
<dbReference type="GO" id="GO:0016020">
    <property type="term" value="C:membrane"/>
    <property type="evidence" value="ECO:0007669"/>
    <property type="project" value="UniProtKB-SubCell"/>
</dbReference>
<reference evidence="7 8" key="1">
    <citation type="submission" date="2015-11" db="EMBL/GenBank/DDBJ databases">
        <title>Aspergillus lentulus strain IFM 54703T.</title>
        <authorList>
            <person name="Kusuya Y."/>
            <person name="Sakai K."/>
            <person name="Kamei K."/>
            <person name="Takahashi H."/>
            <person name="Yaguchi T."/>
        </authorList>
    </citation>
    <scope>NUCLEOTIDE SEQUENCE [LARGE SCALE GENOMIC DNA]</scope>
    <source>
        <strain evidence="7 8">IFM 54703</strain>
    </source>
</reference>
<comment type="caution">
    <text evidence="7">The sequence shown here is derived from an EMBL/GenBank/DDBJ whole genome shotgun (WGS) entry which is preliminary data.</text>
</comment>
<feature type="transmembrane region" description="Helical" evidence="6">
    <location>
        <begin position="419"/>
        <end position="436"/>
    </location>
</feature>
<keyword evidence="4 6" id="KW-0472">Membrane</keyword>
<organism evidence="7 8">
    <name type="scientific">Aspergillus lentulus</name>
    <dbReference type="NCBI Taxonomy" id="293939"/>
    <lineage>
        <taxon>Eukaryota</taxon>
        <taxon>Fungi</taxon>
        <taxon>Dikarya</taxon>
        <taxon>Ascomycota</taxon>
        <taxon>Pezizomycotina</taxon>
        <taxon>Eurotiomycetes</taxon>
        <taxon>Eurotiomycetidae</taxon>
        <taxon>Eurotiales</taxon>
        <taxon>Aspergillaceae</taxon>
        <taxon>Aspergillus</taxon>
        <taxon>Aspergillus subgen. Fumigati</taxon>
    </lineage>
</organism>
<dbReference type="GO" id="GO:0016491">
    <property type="term" value="F:oxidoreductase activity"/>
    <property type="evidence" value="ECO:0007669"/>
    <property type="project" value="InterPro"/>
</dbReference>
<evidence type="ECO:0000256" key="5">
    <source>
        <dbReference type="ARBA" id="ARBA00023604"/>
    </source>
</evidence>
<accession>A0AAN4PC99</accession>
<dbReference type="Pfam" id="PF13520">
    <property type="entry name" value="AA_permease_2"/>
    <property type="match status" value="1"/>
</dbReference>
<feature type="transmembrane region" description="Helical" evidence="6">
    <location>
        <begin position="130"/>
        <end position="152"/>
    </location>
</feature>
<evidence type="ECO:0000256" key="1">
    <source>
        <dbReference type="ARBA" id="ARBA00004141"/>
    </source>
</evidence>
<proteinExistence type="inferred from homology"/>
<dbReference type="InterPro" id="IPR044053">
    <property type="entry name" value="AsaB-like"/>
</dbReference>
<evidence type="ECO:0000313" key="8">
    <source>
        <dbReference type="Proteomes" id="UP000051487"/>
    </source>
</evidence>
<evidence type="ECO:0000256" key="6">
    <source>
        <dbReference type="SAM" id="Phobius"/>
    </source>
</evidence>